<dbReference type="InterPro" id="IPR020846">
    <property type="entry name" value="MFS_dom"/>
</dbReference>
<dbReference type="Proteomes" id="UP000008363">
    <property type="component" value="Unassembled WGS sequence"/>
</dbReference>
<dbReference type="Gene3D" id="1.20.1250.20">
    <property type="entry name" value="MFS general substrate transporter like domains"/>
    <property type="match status" value="1"/>
</dbReference>
<feature type="transmembrane region" description="Helical" evidence="5">
    <location>
        <begin position="93"/>
        <end position="115"/>
    </location>
</feature>
<keyword evidence="8" id="KW-1185">Reference proteome</keyword>
<comment type="caution">
    <text evidence="7">The sequence shown here is derived from an EMBL/GenBank/DDBJ whole genome shotgun (WGS) entry which is preliminary data.</text>
</comment>
<evidence type="ECO:0000313" key="7">
    <source>
        <dbReference type="EMBL" id="GAB92577.1"/>
    </source>
</evidence>
<feature type="transmembrane region" description="Helical" evidence="5">
    <location>
        <begin position="69"/>
        <end position="87"/>
    </location>
</feature>
<gene>
    <name evidence="7" type="primary">benK</name>
    <name evidence="7" type="ORF">GORHZ_183_00350</name>
</gene>
<dbReference type="AlphaFoldDB" id="K6WK90"/>
<protein>
    <submittedName>
        <fullName evidence="7">Benzoate transporter BenK</fullName>
    </submittedName>
</protein>
<evidence type="ECO:0000256" key="3">
    <source>
        <dbReference type="ARBA" id="ARBA00022989"/>
    </source>
</evidence>
<dbReference type="InterPro" id="IPR011701">
    <property type="entry name" value="MFS"/>
</dbReference>
<feature type="domain" description="Major facilitator superfamily (MFS) profile" evidence="6">
    <location>
        <begin position="1"/>
        <end position="265"/>
    </location>
</feature>
<dbReference type="InterPro" id="IPR036259">
    <property type="entry name" value="MFS_trans_sf"/>
</dbReference>
<dbReference type="STRING" id="1108045.GORHZ_183_00350"/>
<keyword evidence="4 5" id="KW-0472">Membrane</keyword>
<dbReference type="RefSeq" id="WP_006337203.1">
    <property type="nucleotide sequence ID" value="NZ_BAHC01000183.1"/>
</dbReference>
<dbReference type="Pfam" id="PF07690">
    <property type="entry name" value="MFS_1"/>
    <property type="match status" value="1"/>
</dbReference>
<dbReference type="PROSITE" id="PS50850">
    <property type="entry name" value="MFS"/>
    <property type="match status" value="1"/>
</dbReference>
<dbReference type="InterPro" id="IPR005829">
    <property type="entry name" value="Sugar_transporter_CS"/>
</dbReference>
<dbReference type="GO" id="GO:0046943">
    <property type="term" value="F:carboxylic acid transmembrane transporter activity"/>
    <property type="evidence" value="ECO:0007669"/>
    <property type="project" value="TreeGrafter"/>
</dbReference>
<dbReference type="EMBL" id="BAHC01000183">
    <property type="protein sequence ID" value="GAB92577.1"/>
    <property type="molecule type" value="Genomic_DNA"/>
</dbReference>
<evidence type="ECO:0000256" key="1">
    <source>
        <dbReference type="ARBA" id="ARBA00004651"/>
    </source>
</evidence>
<dbReference type="PANTHER" id="PTHR23508:SF10">
    <property type="entry name" value="CARBOXYLIC ACID TRANSPORTER PROTEIN HOMOLOG"/>
    <property type="match status" value="1"/>
</dbReference>
<reference evidence="7 8" key="1">
    <citation type="submission" date="2012-08" db="EMBL/GenBank/DDBJ databases">
        <title>Whole genome shotgun sequence of Gordonia rhizosphera NBRC 16068.</title>
        <authorList>
            <person name="Takarada H."/>
            <person name="Isaki S."/>
            <person name="Hosoyama A."/>
            <person name="Tsuchikane K."/>
            <person name="Katsumata H."/>
            <person name="Baba S."/>
            <person name="Ohji S."/>
            <person name="Yamazaki S."/>
            <person name="Fujita N."/>
        </authorList>
    </citation>
    <scope>NUCLEOTIDE SEQUENCE [LARGE SCALE GENOMIC DNA]</scope>
    <source>
        <strain evidence="7 8">NBRC 16068</strain>
    </source>
</reference>
<evidence type="ECO:0000256" key="2">
    <source>
        <dbReference type="ARBA" id="ARBA00022692"/>
    </source>
</evidence>
<feature type="transmembrane region" description="Helical" evidence="5">
    <location>
        <begin position="213"/>
        <end position="235"/>
    </location>
</feature>
<feature type="transmembrane region" description="Helical" evidence="5">
    <location>
        <begin position="127"/>
        <end position="154"/>
    </location>
</feature>
<dbReference type="PROSITE" id="PS00216">
    <property type="entry name" value="SUGAR_TRANSPORT_1"/>
    <property type="match status" value="1"/>
</dbReference>
<feature type="non-terminal residue" evidence="7">
    <location>
        <position position="265"/>
    </location>
</feature>
<keyword evidence="2 5" id="KW-0812">Transmembrane</keyword>
<name>K6WK90_9ACTN</name>
<dbReference type="PANTHER" id="PTHR23508">
    <property type="entry name" value="CARBOXYLIC ACID TRANSPORTER PROTEIN HOMOLOG"/>
    <property type="match status" value="1"/>
</dbReference>
<evidence type="ECO:0000313" key="8">
    <source>
        <dbReference type="Proteomes" id="UP000008363"/>
    </source>
</evidence>
<evidence type="ECO:0000256" key="5">
    <source>
        <dbReference type="SAM" id="Phobius"/>
    </source>
</evidence>
<accession>K6WK90</accession>
<keyword evidence="3 5" id="KW-1133">Transmembrane helix</keyword>
<organism evidence="7 8">
    <name type="scientific">Gordonia rhizosphera NBRC 16068</name>
    <dbReference type="NCBI Taxonomy" id="1108045"/>
    <lineage>
        <taxon>Bacteria</taxon>
        <taxon>Bacillati</taxon>
        <taxon>Actinomycetota</taxon>
        <taxon>Actinomycetes</taxon>
        <taxon>Mycobacteriales</taxon>
        <taxon>Gordoniaceae</taxon>
        <taxon>Gordonia</taxon>
    </lineage>
</organism>
<dbReference type="GO" id="GO:0005886">
    <property type="term" value="C:plasma membrane"/>
    <property type="evidence" value="ECO:0007669"/>
    <property type="project" value="UniProtKB-SubCell"/>
</dbReference>
<evidence type="ECO:0000259" key="6">
    <source>
        <dbReference type="PROSITE" id="PS50850"/>
    </source>
</evidence>
<feature type="transmembrane region" description="Helical" evidence="5">
    <location>
        <begin position="160"/>
        <end position="180"/>
    </location>
</feature>
<evidence type="ECO:0000256" key="4">
    <source>
        <dbReference type="ARBA" id="ARBA00023136"/>
    </source>
</evidence>
<feature type="transmembrane region" description="Helical" evidence="5">
    <location>
        <begin position="42"/>
        <end position="62"/>
    </location>
</feature>
<sequence length="265" mass="27032">MFLNLVDGFDLLIISFVLPNLPTNSNDPGDPLNFASTAEKGYIVSFALVGMAVGAIGLARLADRYGRRLIALVGITVNCVGLILSAVSPNAEFMMGARFITGVGIGMVSVAIVVAAQESAAPKYRNLATGLVMIGYPVGSVLAALSTNAITSAFGSNWKALFLLGAGLAAAAFVAAFVGLPESVKAAERRFESAAGADLATSEKAPSLLGKNLLAITLLLCVGYMTVSGVFNFAAGLTPDFVKTAITAGFDANLSKEALASATSA</sequence>
<proteinExistence type="predicted"/>
<comment type="subcellular location">
    <subcellularLocation>
        <location evidence="1">Cell membrane</location>
        <topology evidence="1">Multi-pass membrane protein</topology>
    </subcellularLocation>
</comment>
<dbReference type="SUPFAM" id="SSF103473">
    <property type="entry name" value="MFS general substrate transporter"/>
    <property type="match status" value="1"/>
</dbReference>
<dbReference type="eggNOG" id="COG2814">
    <property type="taxonomic scope" value="Bacteria"/>
</dbReference>